<dbReference type="PROSITE" id="PS51720">
    <property type="entry name" value="G_AIG1"/>
    <property type="match status" value="1"/>
</dbReference>
<proteinExistence type="inferred from homology"/>
<dbReference type="Pfam" id="PF04548">
    <property type="entry name" value="AIG1"/>
    <property type="match status" value="1"/>
</dbReference>
<name>A0AAV4BDJ3_9GAST</name>
<feature type="region of interest" description="Disordered" evidence="4">
    <location>
        <begin position="13"/>
        <end position="46"/>
    </location>
</feature>
<organism evidence="6 7">
    <name type="scientific">Plakobranchus ocellatus</name>
    <dbReference type="NCBI Taxonomy" id="259542"/>
    <lineage>
        <taxon>Eukaryota</taxon>
        <taxon>Metazoa</taxon>
        <taxon>Spiralia</taxon>
        <taxon>Lophotrochozoa</taxon>
        <taxon>Mollusca</taxon>
        <taxon>Gastropoda</taxon>
        <taxon>Heterobranchia</taxon>
        <taxon>Euthyneura</taxon>
        <taxon>Panpulmonata</taxon>
        <taxon>Sacoglossa</taxon>
        <taxon>Placobranchoidea</taxon>
        <taxon>Plakobranchidae</taxon>
        <taxon>Plakobranchus</taxon>
    </lineage>
</organism>
<dbReference type="Gene3D" id="3.40.50.300">
    <property type="entry name" value="P-loop containing nucleotide triphosphate hydrolases"/>
    <property type="match status" value="1"/>
</dbReference>
<dbReference type="EMBL" id="BLXT01004769">
    <property type="protein sequence ID" value="GFO17262.1"/>
    <property type="molecule type" value="Genomic_DNA"/>
</dbReference>
<sequence length="339" mass="39102">MASGQTVNLHLIGKQGSGKSATGNSIKNEKIFRSRSTDSPSKTELPVTQGQHINFTLCVWDWPGTDGTQDKTKTIAKELRKINQDLHHNIHLFGWVIRYGELCGQEDTEFLHFLISELGEDYLGNRTIIIVTYKDNFDRDVEEIQLTFDEWKDQQKGFFKNLLKMCNNRIFSFDNISRPSDQRNSLLNLIWTLASNLHKKGTSYQPSIETYTLSTDWQYPSKMSKVCETDHHPLSSADDRSKSQPHMHWPTSEECKDWKTLLKSDIDSLIHILTEATGGEKICALQSLLRKVQSRQDTVGKEIRCALGREIERKIKDCEFVNCQDQNTCKYLRQLKEQI</sequence>
<evidence type="ECO:0000256" key="4">
    <source>
        <dbReference type="SAM" id="MobiDB-lite"/>
    </source>
</evidence>
<evidence type="ECO:0000256" key="2">
    <source>
        <dbReference type="ARBA" id="ARBA00022741"/>
    </source>
</evidence>
<keyword evidence="7" id="KW-1185">Reference proteome</keyword>
<dbReference type="AlphaFoldDB" id="A0AAV4BDJ3"/>
<evidence type="ECO:0000313" key="6">
    <source>
        <dbReference type="EMBL" id="GFO17262.1"/>
    </source>
</evidence>
<feature type="compositionally biased region" description="Polar residues" evidence="4">
    <location>
        <begin position="17"/>
        <end position="26"/>
    </location>
</feature>
<dbReference type="SUPFAM" id="SSF52540">
    <property type="entry name" value="P-loop containing nucleoside triphosphate hydrolases"/>
    <property type="match status" value="1"/>
</dbReference>
<dbReference type="PANTHER" id="PTHR10903:SF184">
    <property type="entry name" value="GTP-BINDING PROTEIN A"/>
    <property type="match status" value="1"/>
</dbReference>
<feature type="region of interest" description="Disordered" evidence="4">
    <location>
        <begin position="230"/>
        <end position="250"/>
    </location>
</feature>
<dbReference type="Proteomes" id="UP000735302">
    <property type="component" value="Unassembled WGS sequence"/>
</dbReference>
<dbReference type="GO" id="GO:0005525">
    <property type="term" value="F:GTP binding"/>
    <property type="evidence" value="ECO:0007669"/>
    <property type="project" value="UniProtKB-KW"/>
</dbReference>
<dbReference type="InterPro" id="IPR045058">
    <property type="entry name" value="GIMA/IAN/Toc"/>
</dbReference>
<dbReference type="InterPro" id="IPR006703">
    <property type="entry name" value="G_AIG1"/>
</dbReference>
<evidence type="ECO:0000313" key="7">
    <source>
        <dbReference type="Proteomes" id="UP000735302"/>
    </source>
</evidence>
<comment type="caution">
    <text evidence="6">The sequence shown here is derived from an EMBL/GenBank/DDBJ whole genome shotgun (WGS) entry which is preliminary data.</text>
</comment>
<dbReference type="InterPro" id="IPR027417">
    <property type="entry name" value="P-loop_NTPase"/>
</dbReference>
<keyword evidence="3" id="KW-0342">GTP-binding</keyword>
<protein>
    <submittedName>
        <fullName evidence="6">Immune-associated nucleotide-binding protein 8</fullName>
    </submittedName>
</protein>
<evidence type="ECO:0000259" key="5">
    <source>
        <dbReference type="PROSITE" id="PS51720"/>
    </source>
</evidence>
<feature type="compositionally biased region" description="Basic and acidic residues" evidence="4">
    <location>
        <begin position="230"/>
        <end position="242"/>
    </location>
</feature>
<gene>
    <name evidence="6" type="ORF">PoB_004376700</name>
</gene>
<evidence type="ECO:0000256" key="1">
    <source>
        <dbReference type="ARBA" id="ARBA00008535"/>
    </source>
</evidence>
<dbReference type="PANTHER" id="PTHR10903">
    <property type="entry name" value="GTPASE, IMAP FAMILY MEMBER-RELATED"/>
    <property type="match status" value="1"/>
</dbReference>
<evidence type="ECO:0000256" key="3">
    <source>
        <dbReference type="ARBA" id="ARBA00023134"/>
    </source>
</evidence>
<feature type="compositionally biased region" description="Polar residues" evidence="4">
    <location>
        <begin position="37"/>
        <end position="46"/>
    </location>
</feature>
<comment type="similarity">
    <text evidence="1">Belongs to the TRAFAC class TrmE-Era-EngA-EngB-Septin-like GTPase superfamily. AIG1/Toc34/Toc159-like paraseptin GTPase family. IAN subfamily.</text>
</comment>
<feature type="compositionally biased region" description="Basic and acidic residues" evidence="4">
    <location>
        <begin position="27"/>
        <end position="36"/>
    </location>
</feature>
<feature type="domain" description="AIG1-type G" evidence="5">
    <location>
        <begin position="4"/>
        <end position="216"/>
    </location>
</feature>
<reference evidence="6 7" key="1">
    <citation type="journal article" date="2021" name="Elife">
        <title>Chloroplast acquisition without the gene transfer in kleptoplastic sea slugs, Plakobranchus ocellatus.</title>
        <authorList>
            <person name="Maeda T."/>
            <person name="Takahashi S."/>
            <person name="Yoshida T."/>
            <person name="Shimamura S."/>
            <person name="Takaki Y."/>
            <person name="Nagai Y."/>
            <person name="Toyoda A."/>
            <person name="Suzuki Y."/>
            <person name="Arimoto A."/>
            <person name="Ishii H."/>
            <person name="Satoh N."/>
            <person name="Nishiyama T."/>
            <person name="Hasebe M."/>
            <person name="Maruyama T."/>
            <person name="Minagawa J."/>
            <person name="Obokata J."/>
            <person name="Shigenobu S."/>
        </authorList>
    </citation>
    <scope>NUCLEOTIDE SEQUENCE [LARGE SCALE GENOMIC DNA]</scope>
</reference>
<keyword evidence="2" id="KW-0547">Nucleotide-binding</keyword>
<accession>A0AAV4BDJ3</accession>